<evidence type="ECO:0000313" key="1">
    <source>
        <dbReference type="EMBL" id="MCI4387955.1"/>
    </source>
</evidence>
<dbReference type="EMBL" id="CM040470">
    <property type="protein sequence ID" value="MCI4387955.1"/>
    <property type="molecule type" value="Genomic_DNA"/>
</dbReference>
<evidence type="ECO:0000313" key="2">
    <source>
        <dbReference type="Proteomes" id="UP000829447"/>
    </source>
</evidence>
<name>A0ACC5XAS6_PANGG</name>
<dbReference type="Proteomes" id="UP000829447">
    <property type="component" value="Linkage Group LG17"/>
</dbReference>
<comment type="caution">
    <text evidence="1">The sequence shown here is derived from an EMBL/GenBank/DDBJ whole genome shotgun (WGS) entry which is preliminary data.</text>
</comment>
<accession>A0ACC5XAS6</accession>
<gene>
    <name evidence="1" type="ORF">PGIGA_G00080060</name>
</gene>
<organism evidence="1 2">
    <name type="scientific">Pangasianodon gigas</name>
    <name type="common">Mekong giant catfish</name>
    <name type="synonym">Pangasius gigas</name>
    <dbReference type="NCBI Taxonomy" id="30993"/>
    <lineage>
        <taxon>Eukaryota</taxon>
        <taxon>Metazoa</taxon>
        <taxon>Chordata</taxon>
        <taxon>Craniata</taxon>
        <taxon>Vertebrata</taxon>
        <taxon>Euteleostomi</taxon>
        <taxon>Actinopterygii</taxon>
        <taxon>Neopterygii</taxon>
        <taxon>Teleostei</taxon>
        <taxon>Ostariophysi</taxon>
        <taxon>Siluriformes</taxon>
        <taxon>Pangasiidae</taxon>
        <taxon>Pangasianodon</taxon>
    </lineage>
</organism>
<keyword evidence="2" id="KW-1185">Reference proteome</keyword>
<reference evidence="1 2" key="1">
    <citation type="journal article" date="2022" name="bioRxiv">
        <title>An ancient truncated duplication of the anti-Mullerian hormone receptor type 2 gene is a potential conserved master sex determinant in the Pangasiidae catfish family.</title>
        <authorList>
            <person name="Wen M."/>
            <person name="Pan Q."/>
            <person name="Jouanno E."/>
            <person name="Montfort J."/>
            <person name="Zahm M."/>
            <person name="Cabau C."/>
            <person name="Klopp C."/>
            <person name="Iampietro C."/>
            <person name="Roques C."/>
            <person name="Bouchez O."/>
            <person name="Castinel A."/>
            <person name="Donnadieu C."/>
            <person name="Parrinello H."/>
            <person name="Poncet C."/>
            <person name="Belmonte E."/>
            <person name="Gautier V."/>
            <person name="Avarre J.-C."/>
            <person name="Dugue R."/>
            <person name="Gustiano R."/>
            <person name="Ha T.T.T."/>
            <person name="Campet M."/>
            <person name="Sriphairoj K."/>
            <person name="Ribolli J."/>
            <person name="de Almeida F.L."/>
            <person name="Desvignes T."/>
            <person name="Postlethwait J.H."/>
            <person name="Bucao C.F."/>
            <person name="Robinson-Rechavi M."/>
            <person name="Bobe J."/>
            <person name="Herpin A."/>
            <person name="Guiguen Y."/>
        </authorList>
    </citation>
    <scope>NUCLEOTIDE SEQUENCE [LARGE SCALE GENOMIC DNA]</scope>
    <source>
        <strain evidence="1">YG-Dec2019</strain>
    </source>
</reference>
<proteinExistence type="predicted"/>
<protein>
    <submittedName>
        <fullName evidence="1">Uncharacterized protein</fullName>
    </submittedName>
</protein>
<sequence>MSVREPELSVMATSAVVIQQQQPMAVPRVTAWTSGLCHCCQDINSCCYAFWCFPCFMCSTSRKFGESLCLPLVDLLGPAIVAATGVGVCIPPVTLSMRVALRYKYQIPGSLCEDILISCFCVCCSWCQMHREIIHRKQTAAVISAQPVAFNTIAATVPIV</sequence>